<proteinExistence type="predicted"/>
<dbReference type="InterPro" id="IPR042229">
    <property type="entry name" value="Listeria/Bacterioides_rpt_sf"/>
</dbReference>
<evidence type="ECO:0000313" key="4">
    <source>
        <dbReference type="Proteomes" id="UP001228690"/>
    </source>
</evidence>
<name>A0ABY8MJI7_9SPIO</name>
<gene>
    <name evidence="3" type="ORF">P0082_00520</name>
</gene>
<reference evidence="3 4" key="1">
    <citation type="submission" date="2023-04" db="EMBL/GenBank/DDBJ databases">
        <title>Spirochaete genome identified in red abalone sample constitutes a novel genus.</title>
        <authorList>
            <person name="Sharma S.P."/>
            <person name="Purcell C.M."/>
            <person name="Hyde J.R."/>
            <person name="Severin A.J."/>
        </authorList>
    </citation>
    <scope>NUCLEOTIDE SEQUENCE [LARGE SCALE GENOMIC DNA]</scope>
    <source>
        <strain evidence="3 4">SP-2023</strain>
    </source>
</reference>
<keyword evidence="2" id="KW-1133">Transmembrane helix</keyword>
<protein>
    <submittedName>
        <fullName evidence="3">BspA family leucine-rich repeat surface protein</fullName>
    </submittedName>
</protein>
<keyword evidence="4" id="KW-1185">Reference proteome</keyword>
<dbReference type="EMBL" id="CP123443">
    <property type="protein sequence ID" value="WGK69373.1"/>
    <property type="molecule type" value="Genomic_DNA"/>
</dbReference>
<accession>A0ABY8MJI7</accession>
<dbReference type="Proteomes" id="UP001228690">
    <property type="component" value="Chromosome"/>
</dbReference>
<evidence type="ECO:0000256" key="1">
    <source>
        <dbReference type="ARBA" id="ARBA00004196"/>
    </source>
</evidence>
<keyword evidence="2" id="KW-0472">Membrane</keyword>
<dbReference type="Pfam" id="PF09479">
    <property type="entry name" value="Flg_new"/>
    <property type="match status" value="1"/>
</dbReference>
<evidence type="ECO:0000313" key="3">
    <source>
        <dbReference type="EMBL" id="WGK69373.1"/>
    </source>
</evidence>
<evidence type="ECO:0000256" key="2">
    <source>
        <dbReference type="SAM" id="Phobius"/>
    </source>
</evidence>
<sequence>MKNQDKISTDIGITYSVSNIPLTKTYLEGSSRTVESSSVLPQNKLKFFPLFCFFSIFFIYFFLSACTDLGTNSSTAQYTVSFETNGGSSVPPVTVTGGTALSQTITATKAADGDTTYYFGDWYTTATGHTGKTKYDYTKRVTGNMTLYARWYTEQPADRVALMTTIAALSDNEDLNHIDVRKVTNMGQLFQGKSTFNGDISGWDVSKVTIILGMFEKAETFNQPIGDWDVSNVTTMYNMFREAKKFNQAIGDWDVSNVTSMEGMFREAKEFNQTIENWNVSKVTIMLSMFQEAEKFNQLIGGWNVSKVTTMKSMFYKASAFNQPIGRYWDVSGVTDMERMFQEAEKFNQDLEEWDVSSVTNMSNMFNGTTAFDQNISTWTVTQVTDYADIFTDSGIGRIYKPAKFRLP</sequence>
<dbReference type="InterPro" id="IPR013378">
    <property type="entry name" value="InlB-like_B-rpt"/>
</dbReference>
<comment type="subcellular location">
    <subcellularLocation>
        <location evidence="1">Cell envelope</location>
    </subcellularLocation>
</comment>
<dbReference type="Pfam" id="PF03382">
    <property type="entry name" value="DUF285"/>
    <property type="match status" value="2"/>
</dbReference>
<organism evidence="3 4">
    <name type="scientific">Candidatus Haliotispira prima</name>
    <dbReference type="NCBI Taxonomy" id="3034016"/>
    <lineage>
        <taxon>Bacteria</taxon>
        <taxon>Pseudomonadati</taxon>
        <taxon>Spirochaetota</taxon>
        <taxon>Spirochaetia</taxon>
        <taxon>Spirochaetales</taxon>
        <taxon>Spirochaetaceae</taxon>
        <taxon>Candidatus Haliotispira</taxon>
    </lineage>
</organism>
<dbReference type="Gene3D" id="2.60.40.4270">
    <property type="entry name" value="Listeria-Bacteroides repeat domain"/>
    <property type="match status" value="1"/>
</dbReference>
<keyword evidence="2" id="KW-0812">Transmembrane</keyword>
<dbReference type="InterPro" id="IPR011889">
    <property type="entry name" value="Liste_lipo_26"/>
</dbReference>
<dbReference type="InterPro" id="IPR005046">
    <property type="entry name" value="DUF285"/>
</dbReference>
<feature type="transmembrane region" description="Helical" evidence="2">
    <location>
        <begin position="47"/>
        <end position="65"/>
    </location>
</feature>
<dbReference type="NCBIfam" id="TIGR02167">
    <property type="entry name" value="Liste_lipo_26"/>
    <property type="match status" value="3"/>
</dbReference>
<dbReference type="RefSeq" id="WP_326927556.1">
    <property type="nucleotide sequence ID" value="NZ_CP123443.1"/>
</dbReference>